<evidence type="ECO:0000256" key="6">
    <source>
        <dbReference type="SAM" id="Phobius"/>
    </source>
</evidence>
<feature type="transmembrane region" description="Helical" evidence="6">
    <location>
        <begin position="276"/>
        <end position="301"/>
    </location>
</feature>
<dbReference type="Proteomes" id="UP000700596">
    <property type="component" value="Unassembled WGS sequence"/>
</dbReference>
<keyword evidence="8" id="KW-1185">Reference proteome</keyword>
<feature type="transmembrane region" description="Helical" evidence="6">
    <location>
        <begin position="137"/>
        <end position="161"/>
    </location>
</feature>
<dbReference type="GO" id="GO:0016020">
    <property type="term" value="C:membrane"/>
    <property type="evidence" value="ECO:0007669"/>
    <property type="project" value="UniProtKB-SubCell"/>
</dbReference>
<protein>
    <submittedName>
        <fullName evidence="7">Amino acid permease-domain-containing protein</fullName>
    </submittedName>
</protein>
<evidence type="ECO:0000256" key="3">
    <source>
        <dbReference type="ARBA" id="ARBA00022692"/>
    </source>
</evidence>
<dbReference type="PIRSF" id="PIRSF006060">
    <property type="entry name" value="AA_transporter"/>
    <property type="match status" value="1"/>
</dbReference>
<evidence type="ECO:0000313" key="8">
    <source>
        <dbReference type="Proteomes" id="UP000700596"/>
    </source>
</evidence>
<proteinExistence type="predicted"/>
<feature type="transmembrane region" description="Helical" evidence="6">
    <location>
        <begin position="378"/>
        <end position="398"/>
    </location>
</feature>
<keyword evidence="5 6" id="KW-0472">Membrane</keyword>
<comment type="caution">
    <text evidence="7">The sequence shown here is derived from an EMBL/GenBank/DDBJ whole genome shotgun (WGS) entry which is preliminary data.</text>
</comment>
<dbReference type="GO" id="GO:0022857">
    <property type="term" value="F:transmembrane transporter activity"/>
    <property type="evidence" value="ECO:0007669"/>
    <property type="project" value="InterPro"/>
</dbReference>
<dbReference type="PANTHER" id="PTHR45649:SF5">
    <property type="entry name" value="GABA TRANSPORTER (EUROFUNG)-RELATED"/>
    <property type="match status" value="1"/>
</dbReference>
<feature type="transmembrane region" description="Helical" evidence="6">
    <location>
        <begin position="404"/>
        <end position="430"/>
    </location>
</feature>
<evidence type="ECO:0000256" key="5">
    <source>
        <dbReference type="ARBA" id="ARBA00023136"/>
    </source>
</evidence>
<feature type="transmembrane region" description="Helical" evidence="6">
    <location>
        <begin position="450"/>
        <end position="470"/>
    </location>
</feature>
<evidence type="ECO:0000256" key="4">
    <source>
        <dbReference type="ARBA" id="ARBA00022989"/>
    </source>
</evidence>
<dbReference type="InterPro" id="IPR002293">
    <property type="entry name" value="AA/rel_permease1"/>
</dbReference>
<feature type="transmembrane region" description="Helical" evidence="6">
    <location>
        <begin position="332"/>
        <end position="357"/>
    </location>
</feature>
<feature type="transmembrane region" description="Helical" evidence="6">
    <location>
        <begin position="173"/>
        <end position="191"/>
    </location>
</feature>
<dbReference type="Gene3D" id="1.20.1740.10">
    <property type="entry name" value="Amino acid/polyamine transporter I"/>
    <property type="match status" value="1"/>
</dbReference>
<keyword evidence="3 6" id="KW-0812">Transmembrane</keyword>
<reference evidence="7" key="1">
    <citation type="journal article" date="2021" name="Nat. Commun.">
        <title>Genetic determinants of endophytism in the Arabidopsis root mycobiome.</title>
        <authorList>
            <person name="Mesny F."/>
            <person name="Miyauchi S."/>
            <person name="Thiergart T."/>
            <person name="Pickel B."/>
            <person name="Atanasova L."/>
            <person name="Karlsson M."/>
            <person name="Huettel B."/>
            <person name="Barry K.W."/>
            <person name="Haridas S."/>
            <person name="Chen C."/>
            <person name="Bauer D."/>
            <person name="Andreopoulos W."/>
            <person name="Pangilinan J."/>
            <person name="LaButti K."/>
            <person name="Riley R."/>
            <person name="Lipzen A."/>
            <person name="Clum A."/>
            <person name="Drula E."/>
            <person name="Henrissat B."/>
            <person name="Kohler A."/>
            <person name="Grigoriev I.V."/>
            <person name="Martin F.M."/>
            <person name="Hacquard S."/>
        </authorList>
    </citation>
    <scope>NUCLEOTIDE SEQUENCE</scope>
    <source>
        <strain evidence="7">MPI-CAGE-CH-0243</strain>
    </source>
</reference>
<dbReference type="Pfam" id="PF13520">
    <property type="entry name" value="AA_permease_2"/>
    <property type="match status" value="1"/>
</dbReference>
<feature type="transmembrane region" description="Helical" evidence="6">
    <location>
        <begin position="243"/>
        <end position="264"/>
    </location>
</feature>
<dbReference type="OrthoDB" id="3257095at2759"/>
<evidence type="ECO:0000313" key="7">
    <source>
        <dbReference type="EMBL" id="KAH7110124.1"/>
    </source>
</evidence>
<gene>
    <name evidence="7" type="ORF">B0J11DRAFT_544666</name>
</gene>
<keyword evidence="2" id="KW-0813">Transport</keyword>
<organism evidence="7 8">
    <name type="scientific">Dendryphion nanum</name>
    <dbReference type="NCBI Taxonomy" id="256645"/>
    <lineage>
        <taxon>Eukaryota</taxon>
        <taxon>Fungi</taxon>
        <taxon>Dikarya</taxon>
        <taxon>Ascomycota</taxon>
        <taxon>Pezizomycotina</taxon>
        <taxon>Dothideomycetes</taxon>
        <taxon>Pleosporomycetidae</taxon>
        <taxon>Pleosporales</taxon>
        <taxon>Torulaceae</taxon>
        <taxon>Dendryphion</taxon>
    </lineage>
</organism>
<name>A0A9P9D008_9PLEO</name>
<accession>A0A9P9D008</accession>
<feature type="transmembrane region" description="Helical" evidence="6">
    <location>
        <begin position="203"/>
        <end position="223"/>
    </location>
</feature>
<dbReference type="PANTHER" id="PTHR45649">
    <property type="entry name" value="AMINO-ACID PERMEASE BAT1"/>
    <property type="match status" value="1"/>
</dbReference>
<evidence type="ECO:0000256" key="2">
    <source>
        <dbReference type="ARBA" id="ARBA00022448"/>
    </source>
</evidence>
<keyword evidence="4 6" id="KW-1133">Transmembrane helix</keyword>
<evidence type="ECO:0000256" key="1">
    <source>
        <dbReference type="ARBA" id="ARBA00004141"/>
    </source>
</evidence>
<comment type="subcellular location">
    <subcellularLocation>
        <location evidence="1">Membrane</location>
        <topology evidence="1">Multi-pass membrane protein</topology>
    </subcellularLocation>
</comment>
<feature type="transmembrane region" description="Helical" evidence="6">
    <location>
        <begin position="482"/>
        <end position="500"/>
    </location>
</feature>
<sequence>MADKDVEILTQTVPDYHDGLHKKPNKSIHGSGDPVAPVSKNVFERYISQLGIMNFSFCMQCGWETLALSFQYAWYNGGPASIVYGSIVAGIGSTLVATSLAEMASMDPTVGAQYRWSARFAQSAPEFWGFVQGWITVIAWICNMAGAFSIMANVLSGLIIFNNPSYVPQSWHLTLYLMSFVIVPVILNLALRKVINPLETIGGIFHVLFFISFITMLAVLAKRSTVDFVFNTLHTNSGWDNRGVAFSIGMLTTAYCVSSFDGVLHMIDETKEPRKLVPKAMFFSTITNSIMQFCFAITLMFCLGDYEAVTNSTLPITEVFYSATGSKVASTILVLMLVAIVSIANFNGIASVSRLVWAFARDNGLPFSDTFTYIHPGLQVPFPALFLVGTCCCLLSLINLGSAAAFGALLALPTIALYVSYAIPIILLLIRQIQGKHPQYGPWQLGRKSIPIKVAALCYLFYIIIFIPFPAVRPITSLNMNYAAPIFLGAVGLAMIDWFVRGKKKFKVPTMTHELETEMS</sequence>
<dbReference type="EMBL" id="JAGMWT010000029">
    <property type="protein sequence ID" value="KAH7110124.1"/>
    <property type="molecule type" value="Genomic_DNA"/>
</dbReference>
<dbReference type="AlphaFoldDB" id="A0A9P9D008"/>